<accession>A0A8K0TS31</accession>
<evidence type="ECO:0000313" key="2">
    <source>
        <dbReference type="Proteomes" id="UP000813385"/>
    </source>
</evidence>
<dbReference type="AlphaFoldDB" id="A0A8K0TS31"/>
<organism evidence="1 2">
    <name type="scientific">Plectosphaerella cucumerina</name>
    <dbReference type="NCBI Taxonomy" id="40658"/>
    <lineage>
        <taxon>Eukaryota</taxon>
        <taxon>Fungi</taxon>
        <taxon>Dikarya</taxon>
        <taxon>Ascomycota</taxon>
        <taxon>Pezizomycotina</taxon>
        <taxon>Sordariomycetes</taxon>
        <taxon>Hypocreomycetidae</taxon>
        <taxon>Glomerellales</taxon>
        <taxon>Plectosphaerellaceae</taxon>
        <taxon>Plectosphaerella</taxon>
    </lineage>
</organism>
<reference evidence="1" key="1">
    <citation type="journal article" date="2021" name="Nat. Commun.">
        <title>Genetic determinants of endophytism in the Arabidopsis root mycobiome.</title>
        <authorList>
            <person name="Mesny F."/>
            <person name="Miyauchi S."/>
            <person name="Thiergart T."/>
            <person name="Pickel B."/>
            <person name="Atanasova L."/>
            <person name="Karlsson M."/>
            <person name="Huettel B."/>
            <person name="Barry K.W."/>
            <person name="Haridas S."/>
            <person name="Chen C."/>
            <person name="Bauer D."/>
            <person name="Andreopoulos W."/>
            <person name="Pangilinan J."/>
            <person name="LaButti K."/>
            <person name="Riley R."/>
            <person name="Lipzen A."/>
            <person name="Clum A."/>
            <person name="Drula E."/>
            <person name="Henrissat B."/>
            <person name="Kohler A."/>
            <person name="Grigoriev I.V."/>
            <person name="Martin F.M."/>
            <person name="Hacquard S."/>
        </authorList>
    </citation>
    <scope>NUCLEOTIDE SEQUENCE</scope>
    <source>
        <strain evidence="1">MPI-CAGE-AT-0016</strain>
    </source>
</reference>
<keyword evidence="2" id="KW-1185">Reference proteome</keyword>
<comment type="caution">
    <text evidence="1">The sequence shown here is derived from an EMBL/GenBank/DDBJ whole genome shotgun (WGS) entry which is preliminary data.</text>
</comment>
<protein>
    <submittedName>
        <fullName evidence="1">Uncharacterized protein</fullName>
    </submittedName>
</protein>
<name>A0A8K0TS31_9PEZI</name>
<dbReference type="EMBL" id="JAGPXD010000001">
    <property type="protein sequence ID" value="KAH7374691.1"/>
    <property type="molecule type" value="Genomic_DNA"/>
</dbReference>
<dbReference type="Proteomes" id="UP000813385">
    <property type="component" value="Unassembled WGS sequence"/>
</dbReference>
<gene>
    <name evidence="1" type="ORF">B0T11DRAFT_269022</name>
</gene>
<sequence length="253" mass="28060">MSRTMRAVPALPAECFCRVWSDACPHLGRIFSLLPTYLAAGREDGHLERSPPLIAPCGPPAGRMTSRVLQELTTSPSIEQSALRRRHCVSTRWSRGRGCGFFFRCLCQASTERRGPFFGVAGNFFFWLVVRSAFVFRWANGTGDANEISFRSSFRNWSFFQWGLGDGQRGNWGRGTVLSLVDGWKGPMQLSSESTPCFAVPYHADAGHEMSSTAWAGHFALDAQFIIQSLESNDLGLSSDGQAGKDKGQERRH</sequence>
<proteinExistence type="predicted"/>
<evidence type="ECO:0000313" key="1">
    <source>
        <dbReference type="EMBL" id="KAH7374691.1"/>
    </source>
</evidence>